<keyword evidence="2" id="KW-1185">Reference proteome</keyword>
<dbReference type="RefSeq" id="WP_058248140.1">
    <property type="nucleotide sequence ID" value="NZ_CYSE01000004.1"/>
</dbReference>
<organism evidence="1 2">
    <name type="scientific">Tropicibacter naphthalenivorans</name>
    <dbReference type="NCBI Taxonomy" id="441103"/>
    <lineage>
        <taxon>Bacteria</taxon>
        <taxon>Pseudomonadati</taxon>
        <taxon>Pseudomonadota</taxon>
        <taxon>Alphaproteobacteria</taxon>
        <taxon>Rhodobacterales</taxon>
        <taxon>Roseobacteraceae</taxon>
        <taxon>Tropicibacter</taxon>
    </lineage>
</organism>
<sequence length="273" mass="30513">MTNGSATASAHARLEVASLWIGKELDWLHQLCLASFVHHGHKVTVFYDGTDVAPVVPDGVDTVPAAEVWDRKAHGHGKAPASMVSDLFRLYLLKQTPMMWVDCDVLCVQPLPDDPFHIGKEHGGMVNGAVLRLPPESATLNQLIDWFEDPHFVPHWLNDAQQAKVDAAEPGNRLETAFRLVRPAVGPRALRHTIRAMKEDNHLRRPEVYYPVRGVYSDVFFNPHGGAEESLSFDTLTVHLYASMIRPFHTKHMPAKSSFIAQYAREIGFDIAV</sequence>
<dbReference type="SUPFAM" id="SSF53448">
    <property type="entry name" value="Nucleotide-diphospho-sugar transferases"/>
    <property type="match status" value="1"/>
</dbReference>
<dbReference type="AlphaFoldDB" id="A0A0P1GDL5"/>
<dbReference type="EMBL" id="CYSE01000004">
    <property type="protein sequence ID" value="CUH79820.1"/>
    <property type="molecule type" value="Genomic_DNA"/>
</dbReference>
<proteinExistence type="predicted"/>
<gene>
    <name evidence="1" type="ORF">TRN7648_02663</name>
</gene>
<protein>
    <recommendedName>
        <fullName evidence="3">Mannosyltransferase OCH1</fullName>
    </recommendedName>
</protein>
<evidence type="ECO:0000313" key="2">
    <source>
        <dbReference type="Proteomes" id="UP000054935"/>
    </source>
</evidence>
<dbReference type="STRING" id="441103.TRN7648_02663"/>
<reference evidence="1 2" key="1">
    <citation type="submission" date="2015-09" db="EMBL/GenBank/DDBJ databases">
        <authorList>
            <consortium name="Swine Surveillance"/>
        </authorList>
    </citation>
    <scope>NUCLEOTIDE SEQUENCE [LARGE SCALE GENOMIC DNA]</scope>
    <source>
        <strain evidence="1 2">CECT 7648</strain>
    </source>
</reference>
<dbReference type="OrthoDB" id="5354021at2"/>
<dbReference type="InterPro" id="IPR029044">
    <property type="entry name" value="Nucleotide-diphossugar_trans"/>
</dbReference>
<dbReference type="Gene3D" id="3.90.550.20">
    <property type="match status" value="1"/>
</dbReference>
<name>A0A0P1GDL5_9RHOB</name>
<evidence type="ECO:0008006" key="3">
    <source>
        <dbReference type="Google" id="ProtNLM"/>
    </source>
</evidence>
<dbReference type="Proteomes" id="UP000054935">
    <property type="component" value="Unassembled WGS sequence"/>
</dbReference>
<evidence type="ECO:0000313" key="1">
    <source>
        <dbReference type="EMBL" id="CUH79820.1"/>
    </source>
</evidence>
<accession>A0A0P1GDL5</accession>